<gene>
    <name evidence="8" type="primary">LOC108629257</name>
</gene>
<dbReference type="InterPro" id="IPR004307">
    <property type="entry name" value="TspO_MBR"/>
</dbReference>
<protein>
    <submittedName>
        <fullName evidence="8">Translocator protein</fullName>
    </submittedName>
</protein>
<dbReference type="CDD" id="cd15904">
    <property type="entry name" value="TSPO_MBR"/>
    <property type="match status" value="1"/>
</dbReference>
<dbReference type="KEGG" id="ccal:108629257"/>
<dbReference type="GO" id="GO:0005741">
    <property type="term" value="C:mitochondrial outer membrane"/>
    <property type="evidence" value="ECO:0007669"/>
    <property type="project" value="TreeGrafter"/>
</dbReference>
<accession>A0AAJ7J9G3</accession>
<dbReference type="AlphaFoldDB" id="A0AAJ7J9G3"/>
<name>A0AAJ7J9G3_9HYME</name>
<feature type="transmembrane region" description="Helical" evidence="6">
    <location>
        <begin position="133"/>
        <end position="154"/>
    </location>
</feature>
<keyword evidence="5 6" id="KW-0472">Membrane</keyword>
<dbReference type="GeneID" id="108629257"/>
<evidence type="ECO:0000313" key="8">
    <source>
        <dbReference type="RefSeq" id="XP_017887314.1"/>
    </source>
</evidence>
<reference evidence="8" key="1">
    <citation type="submission" date="2025-08" db="UniProtKB">
        <authorList>
            <consortium name="RefSeq"/>
        </authorList>
    </citation>
    <scope>IDENTIFICATION</scope>
    <source>
        <tissue evidence="8">Whole body</tissue>
    </source>
</reference>
<comment type="similarity">
    <text evidence="2">Belongs to the TspO/BZRP family.</text>
</comment>
<dbReference type="Proteomes" id="UP000694925">
    <property type="component" value="Unplaced"/>
</dbReference>
<evidence type="ECO:0000256" key="4">
    <source>
        <dbReference type="ARBA" id="ARBA00022989"/>
    </source>
</evidence>
<dbReference type="InterPro" id="IPR038330">
    <property type="entry name" value="TspO/MBR-related_sf"/>
</dbReference>
<dbReference type="PIRSF" id="PIRSF005859">
    <property type="entry name" value="PBR"/>
    <property type="match status" value="1"/>
</dbReference>
<feature type="transmembrane region" description="Helical" evidence="6">
    <location>
        <begin position="6"/>
        <end position="27"/>
    </location>
</feature>
<evidence type="ECO:0000256" key="6">
    <source>
        <dbReference type="SAM" id="Phobius"/>
    </source>
</evidence>
<sequence length="170" mass="19197">MPVKVSLPLVIGIIHPNIGGWASSYLTRKNLKPWFESLKRPAWAPPNWAFAPVWTTLYCTMGYSSYLVWRDGGGFREAAVPLAIYGTNLILNWSWPPLFFGLHKIKLALYEIVVLWGSTAVLGVAFYNVNPLAGYLIVPYLAWTTLATALNYTIYRDNRESIEAADEKKE</sequence>
<proteinExistence type="inferred from homology"/>
<dbReference type="RefSeq" id="XP_017887314.1">
    <property type="nucleotide sequence ID" value="XM_018031825.2"/>
</dbReference>
<evidence type="ECO:0000256" key="3">
    <source>
        <dbReference type="ARBA" id="ARBA00022692"/>
    </source>
</evidence>
<dbReference type="Pfam" id="PF03073">
    <property type="entry name" value="TspO_MBR"/>
    <property type="match status" value="1"/>
</dbReference>
<feature type="transmembrane region" description="Helical" evidence="6">
    <location>
        <begin position="107"/>
        <end position="127"/>
    </location>
</feature>
<dbReference type="PANTHER" id="PTHR10057">
    <property type="entry name" value="PERIPHERAL-TYPE BENZODIAZEPINE RECEPTOR"/>
    <property type="match status" value="1"/>
</dbReference>
<keyword evidence="4 6" id="KW-1133">Transmembrane helix</keyword>
<evidence type="ECO:0000313" key="7">
    <source>
        <dbReference type="Proteomes" id="UP000694925"/>
    </source>
</evidence>
<feature type="transmembrane region" description="Helical" evidence="6">
    <location>
        <begin position="78"/>
        <end position="95"/>
    </location>
</feature>
<organism evidence="7 8">
    <name type="scientific">Ceratina calcarata</name>
    <dbReference type="NCBI Taxonomy" id="156304"/>
    <lineage>
        <taxon>Eukaryota</taxon>
        <taxon>Metazoa</taxon>
        <taxon>Ecdysozoa</taxon>
        <taxon>Arthropoda</taxon>
        <taxon>Hexapoda</taxon>
        <taxon>Insecta</taxon>
        <taxon>Pterygota</taxon>
        <taxon>Neoptera</taxon>
        <taxon>Endopterygota</taxon>
        <taxon>Hymenoptera</taxon>
        <taxon>Apocrita</taxon>
        <taxon>Aculeata</taxon>
        <taxon>Apoidea</taxon>
        <taxon>Anthophila</taxon>
        <taxon>Apidae</taxon>
        <taxon>Ceratina</taxon>
        <taxon>Zadontomerus</taxon>
    </lineage>
</organism>
<keyword evidence="7" id="KW-1185">Reference proteome</keyword>
<evidence type="ECO:0000256" key="5">
    <source>
        <dbReference type="ARBA" id="ARBA00023136"/>
    </source>
</evidence>
<dbReference type="Gene3D" id="1.20.1260.100">
    <property type="entry name" value="TspO/MBR protein"/>
    <property type="match status" value="1"/>
</dbReference>
<dbReference type="GO" id="GO:0033013">
    <property type="term" value="P:tetrapyrrole metabolic process"/>
    <property type="evidence" value="ECO:0007669"/>
    <property type="project" value="UniProtKB-ARBA"/>
</dbReference>
<feature type="transmembrane region" description="Helical" evidence="6">
    <location>
        <begin position="48"/>
        <end position="66"/>
    </location>
</feature>
<keyword evidence="3 6" id="KW-0812">Transmembrane</keyword>
<dbReference type="FunFam" id="1.20.1260.100:FF:000001">
    <property type="entry name" value="translocator protein 2"/>
    <property type="match status" value="1"/>
</dbReference>
<dbReference type="CTD" id="706"/>
<evidence type="ECO:0000256" key="1">
    <source>
        <dbReference type="ARBA" id="ARBA00004141"/>
    </source>
</evidence>
<evidence type="ECO:0000256" key="2">
    <source>
        <dbReference type="ARBA" id="ARBA00007524"/>
    </source>
</evidence>
<comment type="subcellular location">
    <subcellularLocation>
        <location evidence="1">Membrane</location>
        <topology evidence="1">Multi-pass membrane protein</topology>
    </subcellularLocation>
</comment>
<dbReference type="PANTHER" id="PTHR10057:SF0">
    <property type="entry name" value="TRANSLOCATOR PROTEIN"/>
    <property type="match status" value="1"/>
</dbReference>